<sequence>MELCFLDHGITDTSKQAIKIKIAVGNTGLCTINSSGLTTQDQTDPTKLWNLFESQLKIKVDFWIHRLELMNFRQKQNETLDEFVNLCRHKAKECNFTDDEL</sequence>
<name>A0A9Q1H413_HOLLE</name>
<dbReference type="OrthoDB" id="10510883at2759"/>
<dbReference type="EMBL" id="JAIZAY010000012">
    <property type="protein sequence ID" value="KAJ8032068.1"/>
    <property type="molecule type" value="Genomic_DNA"/>
</dbReference>
<accession>A0A9Q1H413</accession>
<comment type="caution">
    <text evidence="1">The sequence shown here is derived from an EMBL/GenBank/DDBJ whole genome shotgun (WGS) entry which is preliminary data.</text>
</comment>
<organism evidence="1 2">
    <name type="scientific">Holothuria leucospilota</name>
    <name type="common">Black long sea cucumber</name>
    <name type="synonym">Mertensiothuria leucospilota</name>
    <dbReference type="NCBI Taxonomy" id="206669"/>
    <lineage>
        <taxon>Eukaryota</taxon>
        <taxon>Metazoa</taxon>
        <taxon>Echinodermata</taxon>
        <taxon>Eleutherozoa</taxon>
        <taxon>Echinozoa</taxon>
        <taxon>Holothuroidea</taxon>
        <taxon>Aspidochirotacea</taxon>
        <taxon>Aspidochirotida</taxon>
        <taxon>Holothuriidae</taxon>
        <taxon>Holothuria</taxon>
    </lineage>
</organism>
<evidence type="ECO:0008006" key="3">
    <source>
        <dbReference type="Google" id="ProtNLM"/>
    </source>
</evidence>
<reference evidence="1" key="1">
    <citation type="submission" date="2021-10" db="EMBL/GenBank/DDBJ databases">
        <title>Tropical sea cucumber genome reveals ecological adaptation and Cuvierian tubules defense mechanism.</title>
        <authorList>
            <person name="Chen T."/>
        </authorList>
    </citation>
    <scope>NUCLEOTIDE SEQUENCE</scope>
    <source>
        <strain evidence="1">Nanhai2018</strain>
        <tissue evidence="1">Muscle</tissue>
    </source>
</reference>
<proteinExistence type="predicted"/>
<protein>
    <recommendedName>
        <fullName evidence="3">Retrotransposon gag domain-containing protein</fullName>
    </recommendedName>
</protein>
<evidence type="ECO:0000313" key="2">
    <source>
        <dbReference type="Proteomes" id="UP001152320"/>
    </source>
</evidence>
<evidence type="ECO:0000313" key="1">
    <source>
        <dbReference type="EMBL" id="KAJ8032068.1"/>
    </source>
</evidence>
<gene>
    <name evidence="1" type="ORF">HOLleu_25484</name>
</gene>
<dbReference type="AlphaFoldDB" id="A0A9Q1H413"/>
<dbReference type="Proteomes" id="UP001152320">
    <property type="component" value="Chromosome 12"/>
</dbReference>
<keyword evidence="2" id="KW-1185">Reference proteome</keyword>